<reference evidence="1" key="1">
    <citation type="submission" date="2023-10" db="EMBL/GenBank/DDBJ databases">
        <authorList>
            <person name="Rodriguez Cubillos JULIANA M."/>
            <person name="De Vega J."/>
        </authorList>
    </citation>
    <scope>NUCLEOTIDE SEQUENCE</scope>
</reference>
<organism evidence="1 2">
    <name type="scientific">Trifolium pratense</name>
    <name type="common">Red clover</name>
    <dbReference type="NCBI Taxonomy" id="57577"/>
    <lineage>
        <taxon>Eukaryota</taxon>
        <taxon>Viridiplantae</taxon>
        <taxon>Streptophyta</taxon>
        <taxon>Embryophyta</taxon>
        <taxon>Tracheophyta</taxon>
        <taxon>Spermatophyta</taxon>
        <taxon>Magnoliopsida</taxon>
        <taxon>eudicotyledons</taxon>
        <taxon>Gunneridae</taxon>
        <taxon>Pentapetalae</taxon>
        <taxon>rosids</taxon>
        <taxon>fabids</taxon>
        <taxon>Fabales</taxon>
        <taxon>Fabaceae</taxon>
        <taxon>Papilionoideae</taxon>
        <taxon>50 kb inversion clade</taxon>
        <taxon>NPAAA clade</taxon>
        <taxon>Hologalegina</taxon>
        <taxon>IRL clade</taxon>
        <taxon>Trifolieae</taxon>
        <taxon>Trifolium</taxon>
    </lineage>
</organism>
<evidence type="ECO:0000313" key="1">
    <source>
        <dbReference type="EMBL" id="CAJ2636385.1"/>
    </source>
</evidence>
<name>A0ACB0IVZ0_TRIPR</name>
<sequence length="212" mass="25226">MKWIDNRLVDCKEINIICYQLCLLSYAQERLDAHISRLKARSDFCGANHHNDYCEEYCLKEKERELINIDYNFQLKKILDEFFRSNQGSFDGFEVECGNLVEKANECEKLVEMKMKHHAIGEEENLKNKKNDMRRVNHVDLYVTFESQPMESKEKNLLQKKSHSSPRWESACSKSLVVGRWEHLLLYAKFMEFLTNKRKKNDDVFLLSFMPP</sequence>
<proteinExistence type="predicted"/>
<protein>
    <submittedName>
        <fullName evidence="1">Uncharacterized protein</fullName>
    </submittedName>
</protein>
<dbReference type="Proteomes" id="UP001177021">
    <property type="component" value="Unassembled WGS sequence"/>
</dbReference>
<evidence type="ECO:0000313" key="2">
    <source>
        <dbReference type="Proteomes" id="UP001177021"/>
    </source>
</evidence>
<gene>
    <name evidence="1" type="ORF">MILVUS5_LOCUS6893</name>
</gene>
<dbReference type="EMBL" id="CASHSV030000002">
    <property type="protein sequence ID" value="CAJ2636385.1"/>
    <property type="molecule type" value="Genomic_DNA"/>
</dbReference>
<comment type="caution">
    <text evidence="1">The sequence shown here is derived from an EMBL/GenBank/DDBJ whole genome shotgun (WGS) entry which is preliminary data.</text>
</comment>
<keyword evidence="2" id="KW-1185">Reference proteome</keyword>
<accession>A0ACB0IVZ0</accession>